<dbReference type="Proteomes" id="UP000230605">
    <property type="component" value="Chromosome 1"/>
</dbReference>
<dbReference type="OrthoDB" id="5422579at2759"/>
<evidence type="ECO:0000313" key="1">
    <source>
        <dbReference type="EMBL" id="PIB00667.1"/>
    </source>
</evidence>
<proteinExistence type="predicted"/>
<name>A0A2G5I786_CERBT</name>
<dbReference type="Proteomes" id="UP001302367">
    <property type="component" value="Chromosome 1"/>
</dbReference>
<evidence type="ECO:0008006" key="5">
    <source>
        <dbReference type="Google" id="ProtNLM"/>
    </source>
</evidence>
<dbReference type="EMBL" id="LKMD01000100">
    <property type="protein sequence ID" value="PIB00667.1"/>
    <property type="molecule type" value="Genomic_DNA"/>
</dbReference>
<evidence type="ECO:0000313" key="2">
    <source>
        <dbReference type="EMBL" id="WPA96704.1"/>
    </source>
</evidence>
<reference evidence="2 4" key="2">
    <citation type="submission" date="2023-09" db="EMBL/GenBank/DDBJ databases">
        <title>Complete-Gapless Cercospora beticola genome.</title>
        <authorList>
            <person name="Wyatt N.A."/>
            <person name="Spanner R.E."/>
            <person name="Bolton M.D."/>
        </authorList>
    </citation>
    <scope>NUCLEOTIDE SEQUENCE [LARGE SCALE GENOMIC DNA]</scope>
    <source>
        <strain evidence="2">Cb09-40</strain>
    </source>
</reference>
<reference evidence="1 3" key="1">
    <citation type="submission" date="2015-10" db="EMBL/GenBank/DDBJ databases">
        <title>The cercosporin biosynthetic gene cluster was horizontally transferred to several fungal lineages and shown to be expanded in Cercospora beticola based on microsynteny with recipient genomes.</title>
        <authorList>
            <person name="De Jonge R."/>
            <person name="Ebert M.K."/>
            <person name="Suttle J.C."/>
            <person name="Jurick Ii W.M."/>
            <person name="Secor G.A."/>
            <person name="Thomma B.P."/>
            <person name="Van De Peer Y."/>
            <person name="Bolton M.D."/>
        </authorList>
    </citation>
    <scope>NUCLEOTIDE SEQUENCE [LARGE SCALE GENOMIC DNA]</scope>
    <source>
        <strain evidence="1 3">09-40</strain>
    </source>
</reference>
<evidence type="ECO:0000313" key="3">
    <source>
        <dbReference type="Proteomes" id="UP000230605"/>
    </source>
</evidence>
<accession>A0A2G5I786</accession>
<sequence>MQFLPEELLALICEHCDHSSQKALRLVDKRWSAVSTPLVFEHFYMGVFEDGLDKLDNVSRSHSIATHVKSFTIYADIIPMMEKPEWLAAIDFRPRFSSWFASRARYQEQFDFSSPFRNTGAGGIDYMAAYDALPRHNLGEDELDRAWHDFLAYRREQREWRQDQQGMRLKEALTSLPNLVEANVSCTTPFSGGRTNEWPVFNRLQRTILVGPDDWRYSTDHFDPDYAVACGHAALALTEAVGYRPTFCGLKPVTKLLLRSSHLGAFEDLTRFQSEKSNLVDILGERRHTTARLPMTSARHQLRVDAFRSLVVLKLHIPHATLSTRCSGLGLQAETIDFLRAATSLKDLDLRYTDDELSPDDELPQLEDLFTQDLLWPNIERLSLATNVGAEVLLGFLARHSSTLRQLELRDMLITDVEVLLRELPTTVALRHVYAECLWDYSPDGEFLSVLSRGTSYSDPYERQMEAYLLGESVQMPSLEWDGARGSEVIFNDDENVGSI</sequence>
<evidence type="ECO:0000313" key="4">
    <source>
        <dbReference type="Proteomes" id="UP001302367"/>
    </source>
</evidence>
<organism evidence="1 3">
    <name type="scientific">Cercospora beticola</name>
    <name type="common">Sugarbeet leaf spot fungus</name>
    <dbReference type="NCBI Taxonomy" id="122368"/>
    <lineage>
        <taxon>Eukaryota</taxon>
        <taxon>Fungi</taxon>
        <taxon>Dikarya</taxon>
        <taxon>Ascomycota</taxon>
        <taxon>Pezizomycotina</taxon>
        <taxon>Dothideomycetes</taxon>
        <taxon>Dothideomycetidae</taxon>
        <taxon>Mycosphaerellales</taxon>
        <taxon>Mycosphaerellaceae</taxon>
        <taxon>Cercospora</taxon>
    </lineage>
</organism>
<dbReference type="CDD" id="cd09917">
    <property type="entry name" value="F-box_SF"/>
    <property type="match status" value="1"/>
</dbReference>
<dbReference type="SUPFAM" id="SSF52047">
    <property type="entry name" value="RNI-like"/>
    <property type="match status" value="1"/>
</dbReference>
<dbReference type="AlphaFoldDB" id="A0A2G5I786"/>
<protein>
    <recommendedName>
        <fullName evidence="5">F-box domain-containing protein</fullName>
    </recommendedName>
</protein>
<dbReference type="EMBL" id="CP134184">
    <property type="protein sequence ID" value="WPA96704.1"/>
    <property type="molecule type" value="Genomic_DNA"/>
</dbReference>
<gene>
    <name evidence="1" type="ORF">CB0940_01270</name>
    <name evidence="2" type="ORF">RHO25_001312</name>
</gene>
<keyword evidence="4" id="KW-1185">Reference proteome</keyword>